<evidence type="ECO:0000256" key="1">
    <source>
        <dbReference type="ARBA" id="ARBA00004370"/>
    </source>
</evidence>
<keyword evidence="5 7" id="KW-0472">Membrane</keyword>
<evidence type="ECO:0000256" key="5">
    <source>
        <dbReference type="ARBA" id="ARBA00023136"/>
    </source>
</evidence>
<evidence type="ECO:0000313" key="10">
    <source>
        <dbReference type="WBParaSite" id="Pan_g18089.t1"/>
    </source>
</evidence>
<keyword evidence="8" id="KW-0732">Signal</keyword>
<dbReference type="WBParaSite" id="Pan_g18089.t1">
    <property type="protein sequence ID" value="Pan_g18089.t1"/>
    <property type="gene ID" value="Pan_g18089"/>
</dbReference>
<dbReference type="PANTHER" id="PTHR13064:SF6">
    <property type="entry name" value="TRANSMEMBRANE PROTEIN 9"/>
    <property type="match status" value="1"/>
</dbReference>
<keyword evidence="9" id="KW-1185">Reference proteome</keyword>
<dbReference type="GO" id="GO:0005765">
    <property type="term" value="C:lysosomal membrane"/>
    <property type="evidence" value="ECO:0007669"/>
    <property type="project" value="InterPro"/>
</dbReference>
<proteinExistence type="inferred from homology"/>
<sequence length="213" mass="24476">MSQRRILLPLLVFAVLIGFSEANFEDSRCRCTCASTRYFTTDDSDASENQRRYYTKTNVDPNVCTPQGVVRQEVSTIVDDAHMDAFLANCDCKHESRNTILLKVVVIFVMCLLFVLGTYMAFLVFLDPMLKSQRVNINYQRHSDETEPFQMEENIFANPSVASSTDGNESVQMRSRNGPAPDVLHRVEEQTTKWQSEVEEQRRKVMTDHTMLN</sequence>
<dbReference type="PANTHER" id="PTHR13064">
    <property type="entry name" value="TRANSMEMBRANE PROTEIN 9 FAMILY MEMBER"/>
    <property type="match status" value="1"/>
</dbReference>
<evidence type="ECO:0000256" key="2">
    <source>
        <dbReference type="ARBA" id="ARBA00007264"/>
    </source>
</evidence>
<organism evidence="9 10">
    <name type="scientific">Panagrellus redivivus</name>
    <name type="common">Microworm</name>
    <dbReference type="NCBI Taxonomy" id="6233"/>
    <lineage>
        <taxon>Eukaryota</taxon>
        <taxon>Metazoa</taxon>
        <taxon>Ecdysozoa</taxon>
        <taxon>Nematoda</taxon>
        <taxon>Chromadorea</taxon>
        <taxon>Rhabditida</taxon>
        <taxon>Tylenchina</taxon>
        <taxon>Panagrolaimomorpha</taxon>
        <taxon>Panagrolaimoidea</taxon>
        <taxon>Panagrolaimidae</taxon>
        <taxon>Panagrellus</taxon>
    </lineage>
</organism>
<dbReference type="Proteomes" id="UP000492821">
    <property type="component" value="Unassembled WGS sequence"/>
</dbReference>
<dbReference type="AlphaFoldDB" id="A0A7E4V964"/>
<feature type="chain" id="PRO_5029007690" evidence="8">
    <location>
        <begin position="23"/>
        <end position="213"/>
    </location>
</feature>
<feature type="signal peptide" evidence="8">
    <location>
        <begin position="1"/>
        <end position="22"/>
    </location>
</feature>
<accession>A0A7E4V964</accession>
<feature type="compositionally biased region" description="Polar residues" evidence="6">
    <location>
        <begin position="160"/>
        <end position="175"/>
    </location>
</feature>
<feature type="transmembrane region" description="Helical" evidence="7">
    <location>
        <begin position="100"/>
        <end position="126"/>
    </location>
</feature>
<dbReference type="Pfam" id="PF05434">
    <property type="entry name" value="Tmemb_9"/>
    <property type="match status" value="1"/>
</dbReference>
<reference evidence="9" key="1">
    <citation type="journal article" date="2013" name="Genetics">
        <title>The draft genome and transcriptome of Panagrellus redivivus are shaped by the harsh demands of a free-living lifestyle.</title>
        <authorList>
            <person name="Srinivasan J."/>
            <person name="Dillman A.R."/>
            <person name="Macchietto M.G."/>
            <person name="Heikkinen L."/>
            <person name="Lakso M."/>
            <person name="Fracchia K.M."/>
            <person name="Antoshechkin I."/>
            <person name="Mortazavi A."/>
            <person name="Wong G."/>
            <person name="Sternberg P.W."/>
        </authorList>
    </citation>
    <scope>NUCLEOTIDE SEQUENCE [LARGE SCALE GENOMIC DNA]</scope>
    <source>
        <strain evidence="9">MT8872</strain>
    </source>
</reference>
<keyword evidence="4 7" id="KW-1133">Transmembrane helix</keyword>
<evidence type="ECO:0000256" key="3">
    <source>
        <dbReference type="ARBA" id="ARBA00022692"/>
    </source>
</evidence>
<evidence type="ECO:0000256" key="7">
    <source>
        <dbReference type="SAM" id="Phobius"/>
    </source>
</evidence>
<comment type="subcellular location">
    <subcellularLocation>
        <location evidence="1">Membrane</location>
    </subcellularLocation>
</comment>
<comment type="similarity">
    <text evidence="2">Belongs to the TMEM9 family.</text>
</comment>
<name>A0A7E4V964_PANRE</name>
<evidence type="ECO:0000256" key="6">
    <source>
        <dbReference type="SAM" id="MobiDB-lite"/>
    </source>
</evidence>
<reference evidence="10" key="2">
    <citation type="submission" date="2020-10" db="UniProtKB">
        <authorList>
            <consortium name="WormBaseParasite"/>
        </authorList>
    </citation>
    <scope>IDENTIFICATION</scope>
</reference>
<dbReference type="InterPro" id="IPR008853">
    <property type="entry name" value="TMEM9/TMEM9B"/>
</dbReference>
<feature type="region of interest" description="Disordered" evidence="6">
    <location>
        <begin position="160"/>
        <end position="180"/>
    </location>
</feature>
<evidence type="ECO:0000313" key="9">
    <source>
        <dbReference type="Proteomes" id="UP000492821"/>
    </source>
</evidence>
<protein>
    <submittedName>
        <fullName evidence="10">TMEM9 protein</fullName>
    </submittedName>
</protein>
<keyword evidence="3 7" id="KW-0812">Transmembrane</keyword>
<evidence type="ECO:0000256" key="4">
    <source>
        <dbReference type="ARBA" id="ARBA00022989"/>
    </source>
</evidence>
<evidence type="ECO:0000256" key="8">
    <source>
        <dbReference type="SAM" id="SignalP"/>
    </source>
</evidence>